<dbReference type="InterPro" id="IPR055442">
    <property type="entry name" value="Beta-prop_EML-like_2nd"/>
</dbReference>
<dbReference type="InterPro" id="IPR027417">
    <property type="entry name" value="P-loop_NTPase"/>
</dbReference>
<dbReference type="InterPro" id="IPR036322">
    <property type="entry name" value="WD40_repeat_dom_sf"/>
</dbReference>
<feature type="repeat" description="WD" evidence="3">
    <location>
        <begin position="868"/>
        <end position="909"/>
    </location>
</feature>
<feature type="repeat" description="WD" evidence="3">
    <location>
        <begin position="911"/>
        <end position="952"/>
    </location>
</feature>
<accession>A0A8H7CMM9</accession>
<dbReference type="SUPFAM" id="SSF52540">
    <property type="entry name" value="P-loop containing nucleoside triphosphate hydrolases"/>
    <property type="match status" value="1"/>
</dbReference>
<dbReference type="InterPro" id="IPR019775">
    <property type="entry name" value="WD40_repeat_CS"/>
</dbReference>
<keyword evidence="1 3" id="KW-0853">WD repeat</keyword>
<dbReference type="InterPro" id="IPR056884">
    <property type="entry name" value="NPHP3-like_N"/>
</dbReference>
<dbReference type="PRINTS" id="PR00320">
    <property type="entry name" value="GPROTEINBRPT"/>
</dbReference>
<evidence type="ECO:0000313" key="6">
    <source>
        <dbReference type="EMBL" id="KAF7341547.1"/>
    </source>
</evidence>
<keyword evidence="2" id="KW-0677">Repeat</keyword>
<proteinExistence type="predicted"/>
<dbReference type="Gene3D" id="3.40.50.300">
    <property type="entry name" value="P-loop containing nucleotide triphosphate hydrolases"/>
    <property type="match status" value="1"/>
</dbReference>
<dbReference type="GO" id="GO:0046540">
    <property type="term" value="C:U4/U6 x U5 tri-snRNP complex"/>
    <property type="evidence" value="ECO:0007669"/>
    <property type="project" value="TreeGrafter"/>
</dbReference>
<dbReference type="Pfam" id="PF23414">
    <property type="entry name" value="Beta-prop_EML_2"/>
    <property type="match status" value="1"/>
</dbReference>
<feature type="repeat" description="WD" evidence="3">
    <location>
        <begin position="954"/>
        <end position="995"/>
    </location>
</feature>
<evidence type="ECO:0000256" key="2">
    <source>
        <dbReference type="ARBA" id="ARBA00022737"/>
    </source>
</evidence>
<feature type="repeat" description="WD" evidence="3">
    <location>
        <begin position="1126"/>
        <end position="1167"/>
    </location>
</feature>
<feature type="region of interest" description="Disordered" evidence="4">
    <location>
        <begin position="1"/>
        <end position="26"/>
    </location>
</feature>
<dbReference type="Pfam" id="PF00400">
    <property type="entry name" value="WD40"/>
    <property type="match status" value="10"/>
</dbReference>
<feature type="repeat" description="WD" evidence="3">
    <location>
        <begin position="1169"/>
        <end position="1210"/>
    </location>
</feature>
<dbReference type="InterPro" id="IPR007111">
    <property type="entry name" value="NACHT_NTPase"/>
</dbReference>
<dbReference type="PANTHER" id="PTHR19846">
    <property type="entry name" value="WD40 REPEAT PROTEIN"/>
    <property type="match status" value="1"/>
</dbReference>
<comment type="caution">
    <text evidence="6">The sequence shown here is derived from an EMBL/GenBank/DDBJ whole genome shotgun (WGS) entry which is preliminary data.</text>
</comment>
<reference evidence="6" key="1">
    <citation type="submission" date="2020-05" db="EMBL/GenBank/DDBJ databases">
        <title>Mycena genomes resolve the evolution of fungal bioluminescence.</title>
        <authorList>
            <person name="Tsai I.J."/>
        </authorList>
    </citation>
    <scope>NUCLEOTIDE SEQUENCE</scope>
    <source>
        <strain evidence="6">CCC161011</strain>
    </source>
</reference>
<dbReference type="GO" id="GO:0000398">
    <property type="term" value="P:mRNA splicing, via spliceosome"/>
    <property type="evidence" value="ECO:0007669"/>
    <property type="project" value="TreeGrafter"/>
</dbReference>
<evidence type="ECO:0000256" key="3">
    <source>
        <dbReference type="PROSITE-ProRule" id="PRU00221"/>
    </source>
</evidence>
<dbReference type="PROSITE" id="PS00678">
    <property type="entry name" value="WD_REPEATS_1"/>
    <property type="match status" value="13"/>
</dbReference>
<evidence type="ECO:0000313" key="7">
    <source>
        <dbReference type="Proteomes" id="UP000620124"/>
    </source>
</evidence>
<feature type="repeat" description="WD" evidence="3">
    <location>
        <begin position="1040"/>
        <end position="1081"/>
    </location>
</feature>
<dbReference type="PANTHER" id="PTHR19846:SF0">
    <property type="entry name" value="PRE-MRNA PROCESSING FACTOR 4"/>
    <property type="match status" value="1"/>
</dbReference>
<dbReference type="Proteomes" id="UP000620124">
    <property type="component" value="Unassembled WGS sequence"/>
</dbReference>
<dbReference type="InterPro" id="IPR011047">
    <property type="entry name" value="Quinoprotein_ADH-like_sf"/>
</dbReference>
<protein>
    <recommendedName>
        <fullName evidence="5">NACHT domain-containing protein</fullName>
    </recommendedName>
</protein>
<dbReference type="CDD" id="cd00200">
    <property type="entry name" value="WD40"/>
    <property type="match status" value="2"/>
</dbReference>
<feature type="repeat" description="WD" evidence="3">
    <location>
        <begin position="782"/>
        <end position="823"/>
    </location>
</feature>
<evidence type="ECO:0000256" key="4">
    <source>
        <dbReference type="SAM" id="MobiDB-lite"/>
    </source>
</evidence>
<dbReference type="InterPro" id="IPR020472">
    <property type="entry name" value="WD40_PAC1"/>
</dbReference>
<dbReference type="GO" id="GO:0017070">
    <property type="term" value="F:U6 snRNA binding"/>
    <property type="evidence" value="ECO:0007669"/>
    <property type="project" value="TreeGrafter"/>
</dbReference>
<keyword evidence="7" id="KW-1185">Reference proteome</keyword>
<dbReference type="InterPro" id="IPR015943">
    <property type="entry name" value="WD40/YVTN_repeat-like_dom_sf"/>
</dbReference>
<dbReference type="SUPFAM" id="SSF50998">
    <property type="entry name" value="Quinoprotein alcohol dehydrogenase-like"/>
    <property type="match status" value="1"/>
</dbReference>
<evidence type="ECO:0000259" key="5">
    <source>
        <dbReference type="PROSITE" id="PS50837"/>
    </source>
</evidence>
<feature type="repeat" description="WD" evidence="3">
    <location>
        <begin position="825"/>
        <end position="866"/>
    </location>
</feature>
<dbReference type="EMBL" id="JACAZI010000018">
    <property type="protein sequence ID" value="KAF7341547.1"/>
    <property type="molecule type" value="Genomic_DNA"/>
</dbReference>
<gene>
    <name evidence="6" type="ORF">MVEN_01892400</name>
</gene>
<dbReference type="Pfam" id="PF24883">
    <property type="entry name" value="NPHP3_N"/>
    <property type="match status" value="1"/>
</dbReference>
<feature type="repeat" description="WD" evidence="3">
    <location>
        <begin position="1083"/>
        <end position="1124"/>
    </location>
</feature>
<dbReference type="PROSITE" id="PS50837">
    <property type="entry name" value="NACHT"/>
    <property type="match status" value="1"/>
</dbReference>
<dbReference type="PROSITE" id="PS50294">
    <property type="entry name" value="WD_REPEATS_REGION"/>
    <property type="match status" value="14"/>
</dbReference>
<feature type="repeat" description="WD" evidence="3">
    <location>
        <begin position="1341"/>
        <end position="1382"/>
    </location>
</feature>
<dbReference type="InterPro" id="IPR001680">
    <property type="entry name" value="WD40_rpt"/>
</dbReference>
<dbReference type="SUPFAM" id="SSF50978">
    <property type="entry name" value="WD40 repeat-like"/>
    <property type="match status" value="1"/>
</dbReference>
<feature type="repeat" description="WD" evidence="3">
    <location>
        <begin position="1298"/>
        <end position="1339"/>
    </location>
</feature>
<evidence type="ECO:0000256" key="1">
    <source>
        <dbReference type="ARBA" id="ARBA00022574"/>
    </source>
</evidence>
<feature type="domain" description="NACHT" evidence="5">
    <location>
        <begin position="238"/>
        <end position="382"/>
    </location>
</feature>
<name>A0A8H7CMM9_9AGAR</name>
<dbReference type="SMART" id="SM00320">
    <property type="entry name" value="WD40"/>
    <property type="match status" value="14"/>
</dbReference>
<dbReference type="PROSITE" id="PS50082">
    <property type="entry name" value="WD_REPEATS_2"/>
    <property type="match status" value="14"/>
</dbReference>
<feature type="repeat" description="WD" evidence="3">
    <location>
        <begin position="1255"/>
        <end position="1296"/>
    </location>
</feature>
<dbReference type="OrthoDB" id="538223at2759"/>
<dbReference type="GO" id="GO:0030621">
    <property type="term" value="F:U4 snRNA binding"/>
    <property type="evidence" value="ECO:0007669"/>
    <property type="project" value="TreeGrafter"/>
</dbReference>
<dbReference type="Gene3D" id="2.130.10.10">
    <property type="entry name" value="YVTN repeat-like/Quinoprotein amine dehydrogenase"/>
    <property type="match status" value="6"/>
</dbReference>
<feature type="repeat" description="WD" evidence="3">
    <location>
        <begin position="1212"/>
        <end position="1253"/>
    </location>
</feature>
<sequence>MNHDHRWPRWRGQTSRRSSKPCAMAPPSVPPLKAALVRVTVIMDSIDRVGDVTDEFVKIANNVQGLQGIFSQYDSEKEISPAMRSSLDAVISELKSIEGAIGSKTERRRARRTPEAPVDVQKVLIAFRRFGDVIDRFQLDMGLHTTNYYMNVYGGVGGAGGMSEWGTGGNGGVGEAPTLNISATHFTVNNRSTDALEKLGYVAAADINAQDPEGCMEGTRVDLLADLQAWSRDPNSAQIFWLDGMAGTGKSAIARSFCHMLREDNQLGGSFFCLRGDANRGNPRHVLPTLAVHLAPQNAAYKWALLAAVDKGISSNANLKIQVENLLEKPLHNAHGGGPPTLVLVIDALDELDDEKATKDLLSRLVSAVPMLPVKLFVTSRPERHIRPHFNNSADLKRVLRLHDIEENIVTADISLYFTKRLASIRAENISILSPEWASPQDIEALTCRAGKLFIYAFTVMEYIGENPSDRLHTLINIKVDTNGPLTKPLDDVYRHILSEAMNMDRHESHEIALTKQILAAVLTVRKPLSVASLGGLLGVSTHQVRAMLDRLHAVIYVPATNDEGVLSIFHASFRDFLTTIGRASHEMLINPLAAHAALFSNCIQVMGSELHFNVSNCPTSYFPNTDHELTIPALLQYVCLHWPQHIAAASATEASNVEVFITSSHLNSLQDIFLPKFLFWVEVLSAMNKASVVSSLIMTVLTTKCFARASPYLTKFLADANNFVVASLEAIETSVAHIYLSALPCLQPTSEIAKAFWPKFSHVPLLHLTGIQRRQEAALILQGHDGKVNCVAISPNGACIASGSEDKTIRVWNARTGEAVIEPIQGHTNQVSSVAFSPDGKHIVSGSYDKTIHVWDARTGKAVMNPIQGHTDWISSVAFSPDGACIASGSHDNTIRVWDARTGKAVMKPIQGHTNRISSVTFSADGAHIASGSYDKTICVWDARTGEALMKPIRGHTGTVKSIAFSPDGACIASGSDDETICVWDARTGKAVMEPIQGQTGSIFSVAFSSDGARIVSGSGDETIHVWDARTGEAVMEPIQGHTGTVWSVVFFPDGLHIASGAQDKTIRVWEVRTGQAIMEPIQGHTSWVSSVAFSPDGAHIVSGSHDNTIRMWDAMTGKPIREPIQGHTGTVWSVVFSPNGACIASGSEDKTIRVWDARTGEAIMEPIQGHTKCVLSVAFSPDGVCIVSGSRDNTIRMWDARTGKAIIEPIQGHTGWVQSVAFSPDGARITSGSRDKTICVWDARTGKAIVEPIQGQTGSISSVAFSSDGAHIVSGSGDETIYVWDARTGEAVMEPIHGHTDAVWSVVFSPDGAHIVSGSADKTICVWDARTGKAVMAPIMGHTNWVSSIAFSPDGARIVSGSRDNKIRVWDVRTGITTVDKLSSSTMDLSTSPITLPHTKGSWIHGPRQELVMWVPQEYRSYLQVPPHHIVIASARVVVNMSHFVHGTDWVKCCIL</sequence>
<feature type="repeat" description="WD" evidence="3">
    <location>
        <begin position="997"/>
        <end position="1038"/>
    </location>
</feature>
<organism evidence="6 7">
    <name type="scientific">Mycena venus</name>
    <dbReference type="NCBI Taxonomy" id="2733690"/>
    <lineage>
        <taxon>Eukaryota</taxon>
        <taxon>Fungi</taxon>
        <taxon>Dikarya</taxon>
        <taxon>Basidiomycota</taxon>
        <taxon>Agaricomycotina</taxon>
        <taxon>Agaricomycetes</taxon>
        <taxon>Agaricomycetidae</taxon>
        <taxon>Agaricales</taxon>
        <taxon>Marasmiineae</taxon>
        <taxon>Mycenaceae</taxon>
        <taxon>Mycena</taxon>
    </lineage>
</organism>